<dbReference type="PANTHER" id="PTHR43040:SF1">
    <property type="entry name" value="RIBONUCLEASE D"/>
    <property type="match status" value="1"/>
</dbReference>
<protein>
    <recommendedName>
        <fullName evidence="2">3'-5' exonuclease domain-containing protein</fullName>
    </recommendedName>
</protein>
<dbReference type="HOGENOM" id="CLU_061834_1_1_1"/>
<accession>S8BU98</accession>
<reference evidence="4" key="2">
    <citation type="submission" date="2013-04" db="EMBL/GenBank/DDBJ databases">
        <title>Genomic mechanisms accounting for the adaptation to parasitism in nematode-trapping fungi.</title>
        <authorList>
            <person name="Ahren D.G."/>
        </authorList>
    </citation>
    <scope>NUCLEOTIDE SEQUENCE [LARGE SCALE GENOMIC DNA]</scope>
    <source>
        <strain evidence="4">CBS 200.50</strain>
    </source>
</reference>
<evidence type="ECO:0000256" key="1">
    <source>
        <dbReference type="SAM" id="MobiDB-lite"/>
    </source>
</evidence>
<keyword evidence="4" id="KW-1185">Reference proteome</keyword>
<evidence type="ECO:0000313" key="4">
    <source>
        <dbReference type="Proteomes" id="UP000015100"/>
    </source>
</evidence>
<dbReference type="GO" id="GO:0006139">
    <property type="term" value="P:nucleobase-containing compound metabolic process"/>
    <property type="evidence" value="ECO:0007669"/>
    <property type="project" value="InterPro"/>
</dbReference>
<feature type="region of interest" description="Disordered" evidence="1">
    <location>
        <begin position="1"/>
        <end position="24"/>
    </location>
</feature>
<gene>
    <name evidence="3" type="ORF">H072_7370</name>
</gene>
<dbReference type="InterPro" id="IPR036397">
    <property type="entry name" value="RNaseH_sf"/>
</dbReference>
<dbReference type="AlphaFoldDB" id="S8BU98"/>
<organism evidence="3 4">
    <name type="scientific">Dactylellina haptotyla (strain CBS 200.50)</name>
    <name type="common">Nematode-trapping fungus</name>
    <name type="synonym">Monacrosporium haptotylum</name>
    <dbReference type="NCBI Taxonomy" id="1284197"/>
    <lineage>
        <taxon>Eukaryota</taxon>
        <taxon>Fungi</taxon>
        <taxon>Dikarya</taxon>
        <taxon>Ascomycota</taxon>
        <taxon>Pezizomycotina</taxon>
        <taxon>Orbiliomycetes</taxon>
        <taxon>Orbiliales</taxon>
        <taxon>Orbiliaceae</taxon>
        <taxon>Dactylellina</taxon>
    </lineage>
</organism>
<feature type="compositionally biased region" description="Pro residues" evidence="1">
    <location>
        <begin position="1"/>
        <end position="11"/>
    </location>
</feature>
<dbReference type="GO" id="GO:0008408">
    <property type="term" value="F:3'-5' exonuclease activity"/>
    <property type="evidence" value="ECO:0007669"/>
    <property type="project" value="InterPro"/>
</dbReference>
<dbReference type="GO" id="GO:0003676">
    <property type="term" value="F:nucleic acid binding"/>
    <property type="evidence" value="ECO:0007669"/>
    <property type="project" value="InterPro"/>
</dbReference>
<dbReference type="SUPFAM" id="SSF53098">
    <property type="entry name" value="Ribonuclease H-like"/>
    <property type="match status" value="1"/>
</dbReference>
<feature type="region of interest" description="Disordered" evidence="1">
    <location>
        <begin position="290"/>
        <end position="312"/>
    </location>
</feature>
<comment type="caution">
    <text evidence="3">The sequence shown here is derived from an EMBL/GenBank/DDBJ whole genome shotgun (WGS) entry which is preliminary data.</text>
</comment>
<sequence length="312" mass="34508">MAFVPIPPDPARPGSSHRPNPLAAPFIPANPGTSPVLNIAPPVVISSNMFNNTPVSPTTFENPYTLISTTSELSTVVDLLSPLPTYPPSLYIDLEGINLSRYGSISILTIYASPLRTTYLIDVHTLQQAAFTTPGRVNPTNTLKSLLEDPTVPVVLFDARNDNDALVNNYKVRMAGVVDVQLMELASRPGKKHYLNGLAKVLQSYPIMSPQQLISWKATKDEGVDLFAPEKGGSYEVFNERPLRPEVGRYCVQDVSFLRDLWGLFEADLGHPTKSWRKIQISQEVQKRLAMADDPNYDPKGRERARGPAGWR</sequence>
<dbReference type="Proteomes" id="UP000015100">
    <property type="component" value="Unassembled WGS sequence"/>
</dbReference>
<dbReference type="Gene3D" id="3.30.420.10">
    <property type="entry name" value="Ribonuclease H-like superfamily/Ribonuclease H"/>
    <property type="match status" value="1"/>
</dbReference>
<dbReference type="Pfam" id="PF01612">
    <property type="entry name" value="DNA_pol_A_exo1"/>
    <property type="match status" value="1"/>
</dbReference>
<evidence type="ECO:0000259" key="2">
    <source>
        <dbReference type="Pfam" id="PF01612"/>
    </source>
</evidence>
<dbReference type="STRING" id="1284197.S8BU98"/>
<feature type="domain" description="3'-5' exonuclease" evidence="2">
    <location>
        <begin position="66"/>
        <end position="265"/>
    </location>
</feature>
<dbReference type="EMBL" id="AQGS01000522">
    <property type="protein sequence ID" value="EPS38857.1"/>
    <property type="molecule type" value="Genomic_DNA"/>
</dbReference>
<reference evidence="3 4" key="1">
    <citation type="journal article" date="2013" name="PLoS Genet.">
        <title>Genomic mechanisms accounting for the adaptation to parasitism in nematode-trapping fungi.</title>
        <authorList>
            <person name="Meerupati T."/>
            <person name="Andersson K.M."/>
            <person name="Friman E."/>
            <person name="Kumar D."/>
            <person name="Tunlid A."/>
            <person name="Ahren D."/>
        </authorList>
    </citation>
    <scope>NUCLEOTIDE SEQUENCE [LARGE SCALE GENOMIC DNA]</scope>
    <source>
        <strain evidence="3 4">CBS 200.50</strain>
    </source>
</reference>
<dbReference type="eggNOG" id="ENOG502S0N6">
    <property type="taxonomic scope" value="Eukaryota"/>
</dbReference>
<dbReference type="OrthoDB" id="26838at2759"/>
<dbReference type="InterPro" id="IPR012337">
    <property type="entry name" value="RNaseH-like_sf"/>
</dbReference>
<dbReference type="InterPro" id="IPR002562">
    <property type="entry name" value="3'-5'_exonuclease_dom"/>
</dbReference>
<name>S8BU98_DACHA</name>
<feature type="compositionally biased region" description="Basic and acidic residues" evidence="1">
    <location>
        <begin position="290"/>
        <end position="306"/>
    </location>
</feature>
<dbReference type="PANTHER" id="PTHR43040">
    <property type="entry name" value="RIBONUCLEASE D"/>
    <property type="match status" value="1"/>
</dbReference>
<evidence type="ECO:0000313" key="3">
    <source>
        <dbReference type="EMBL" id="EPS38857.1"/>
    </source>
</evidence>
<proteinExistence type="predicted"/>
<dbReference type="OMA" id="ATCVRND"/>